<protein>
    <submittedName>
        <fullName evidence="10">Galactosylceramide sulfotransferase-like 4</fullName>
    </submittedName>
</protein>
<evidence type="ECO:0000256" key="2">
    <source>
        <dbReference type="ARBA" id="ARBA00008124"/>
    </source>
</evidence>
<sequence>MDEGGPRCLPHRHVMFLKTHKCASTTVQADMIPNKLLPLHGVVDLFAVHSRLNPPEHKRILYNDTRWITIVREPATLYESLFNFFHMKNGYGFDLSQFSTRPMLELESLPRYGGKLGKNQMLFDLGYSDNMSVTELRSAIEQLDKRFDLVMISEYMDESLVLLRHLLCWSLHDVVVFAKNARRQEVKPTLEPRTLQALRELNSADVLLYNHFVAKHRRSVYEFGVQRMANEVSALRSLRDEYYEVCGAREVKGRDSSLKFKEYSGLVSGYVTANNSDQNCLMLSMPELPLVDTIRRRQKVLLNVDGLS</sequence>
<comment type="subcellular location">
    <subcellularLocation>
        <location evidence="1">Golgi apparatus membrane</location>
        <topology evidence="1">Single-pass type II membrane protein</topology>
    </subcellularLocation>
</comment>
<dbReference type="AlphaFoldDB" id="A0A8J5MZK3"/>
<gene>
    <name evidence="10" type="primary">Gal3st1-L4</name>
    <name evidence="10" type="ORF">Hamer_G020630</name>
</gene>
<dbReference type="InterPro" id="IPR027417">
    <property type="entry name" value="P-loop_NTPase"/>
</dbReference>
<keyword evidence="11" id="KW-1185">Reference proteome</keyword>
<keyword evidence="4" id="KW-0812">Transmembrane</keyword>
<evidence type="ECO:0000256" key="3">
    <source>
        <dbReference type="ARBA" id="ARBA00022679"/>
    </source>
</evidence>
<keyword evidence="6" id="KW-1133">Transmembrane helix</keyword>
<evidence type="ECO:0000313" key="10">
    <source>
        <dbReference type="EMBL" id="KAG7169955.1"/>
    </source>
</evidence>
<evidence type="ECO:0000256" key="9">
    <source>
        <dbReference type="ARBA" id="ARBA00023180"/>
    </source>
</evidence>
<evidence type="ECO:0000256" key="1">
    <source>
        <dbReference type="ARBA" id="ARBA00004323"/>
    </source>
</evidence>
<dbReference type="EMBL" id="JAHLQT010014925">
    <property type="protein sequence ID" value="KAG7169955.1"/>
    <property type="molecule type" value="Genomic_DNA"/>
</dbReference>
<name>A0A8J5MZK3_HOMAM</name>
<keyword evidence="5" id="KW-0735">Signal-anchor</keyword>
<keyword evidence="9" id="KW-0325">Glycoprotein</keyword>
<dbReference type="Proteomes" id="UP000747542">
    <property type="component" value="Unassembled WGS sequence"/>
</dbReference>
<evidence type="ECO:0000256" key="7">
    <source>
        <dbReference type="ARBA" id="ARBA00023034"/>
    </source>
</evidence>
<evidence type="ECO:0000313" key="11">
    <source>
        <dbReference type="Proteomes" id="UP000747542"/>
    </source>
</evidence>
<comment type="caution">
    <text evidence="10">The sequence shown here is derived from an EMBL/GenBank/DDBJ whole genome shotgun (WGS) entry which is preliminary data.</text>
</comment>
<dbReference type="Pfam" id="PF06990">
    <property type="entry name" value="Gal-3-0_sulfotr"/>
    <property type="match status" value="1"/>
</dbReference>
<accession>A0A8J5MZK3</accession>
<dbReference type="Gene3D" id="3.40.50.300">
    <property type="entry name" value="P-loop containing nucleotide triphosphate hydrolases"/>
    <property type="match status" value="1"/>
</dbReference>
<comment type="similarity">
    <text evidence="2">Belongs to the galactose-3-O-sulfotransferase family.</text>
</comment>
<dbReference type="PANTHER" id="PTHR14647">
    <property type="entry name" value="GALACTOSE-3-O-SULFOTRANSFERASE"/>
    <property type="match status" value="1"/>
</dbReference>
<reference evidence="10" key="1">
    <citation type="journal article" date="2021" name="Sci. Adv.">
        <title>The American lobster genome reveals insights on longevity, neural, and immune adaptations.</title>
        <authorList>
            <person name="Polinski J.M."/>
            <person name="Zimin A.V."/>
            <person name="Clark K.F."/>
            <person name="Kohn A.B."/>
            <person name="Sadowski N."/>
            <person name="Timp W."/>
            <person name="Ptitsyn A."/>
            <person name="Khanna P."/>
            <person name="Romanova D.Y."/>
            <person name="Williams P."/>
            <person name="Greenwood S.J."/>
            <person name="Moroz L.L."/>
            <person name="Walt D.R."/>
            <person name="Bodnar A.G."/>
        </authorList>
    </citation>
    <scope>NUCLEOTIDE SEQUENCE</scope>
    <source>
        <strain evidence="10">GMGI-L3</strain>
    </source>
</reference>
<dbReference type="PANTHER" id="PTHR14647:SF87">
    <property type="entry name" value="PUTATIVE-RELATED"/>
    <property type="match status" value="1"/>
</dbReference>
<organism evidence="10 11">
    <name type="scientific">Homarus americanus</name>
    <name type="common">American lobster</name>
    <dbReference type="NCBI Taxonomy" id="6706"/>
    <lineage>
        <taxon>Eukaryota</taxon>
        <taxon>Metazoa</taxon>
        <taxon>Ecdysozoa</taxon>
        <taxon>Arthropoda</taxon>
        <taxon>Crustacea</taxon>
        <taxon>Multicrustacea</taxon>
        <taxon>Malacostraca</taxon>
        <taxon>Eumalacostraca</taxon>
        <taxon>Eucarida</taxon>
        <taxon>Decapoda</taxon>
        <taxon>Pleocyemata</taxon>
        <taxon>Astacidea</taxon>
        <taxon>Nephropoidea</taxon>
        <taxon>Nephropidae</taxon>
        <taxon>Homarus</taxon>
    </lineage>
</organism>
<evidence type="ECO:0000256" key="8">
    <source>
        <dbReference type="ARBA" id="ARBA00023136"/>
    </source>
</evidence>
<dbReference type="GO" id="GO:0009247">
    <property type="term" value="P:glycolipid biosynthetic process"/>
    <property type="evidence" value="ECO:0007669"/>
    <property type="project" value="InterPro"/>
</dbReference>
<dbReference type="GO" id="GO:0001733">
    <property type="term" value="F:galactosylceramide sulfotransferase activity"/>
    <property type="evidence" value="ECO:0007669"/>
    <property type="project" value="InterPro"/>
</dbReference>
<evidence type="ECO:0000256" key="5">
    <source>
        <dbReference type="ARBA" id="ARBA00022968"/>
    </source>
</evidence>
<keyword evidence="3" id="KW-0808">Transferase</keyword>
<proteinExistence type="inferred from homology"/>
<evidence type="ECO:0000256" key="6">
    <source>
        <dbReference type="ARBA" id="ARBA00022989"/>
    </source>
</evidence>
<dbReference type="InterPro" id="IPR009729">
    <property type="entry name" value="Gal-3-0_sulfotransfrase"/>
</dbReference>
<dbReference type="GO" id="GO:0000139">
    <property type="term" value="C:Golgi membrane"/>
    <property type="evidence" value="ECO:0007669"/>
    <property type="project" value="UniProtKB-SubCell"/>
</dbReference>
<keyword evidence="8" id="KW-0472">Membrane</keyword>
<evidence type="ECO:0000256" key="4">
    <source>
        <dbReference type="ARBA" id="ARBA00022692"/>
    </source>
</evidence>
<keyword evidence="7" id="KW-0333">Golgi apparatus</keyword>